<reference evidence="2 3" key="1">
    <citation type="journal article" date="2022" name="ISME Commun">
        <title>Vulcanimicrobium alpinus gen. nov. sp. nov., the first cultivated representative of the candidate phylum 'Eremiobacterota', is a metabolically versatile aerobic anoxygenic phototroph.</title>
        <authorList>
            <person name="Yabe S."/>
            <person name="Muto K."/>
            <person name="Abe K."/>
            <person name="Yokota A."/>
            <person name="Staudigel H."/>
            <person name="Tebo B.M."/>
        </authorList>
    </citation>
    <scope>NUCLEOTIDE SEQUENCE [LARGE SCALE GENOMIC DNA]</scope>
    <source>
        <strain evidence="2 3">WC8-2</strain>
    </source>
</reference>
<dbReference type="Gene3D" id="3.30.70.270">
    <property type="match status" value="1"/>
</dbReference>
<dbReference type="RefSeq" id="WP_317995973.1">
    <property type="nucleotide sequence ID" value="NZ_AP025523.1"/>
</dbReference>
<dbReference type="InterPro" id="IPR000160">
    <property type="entry name" value="GGDEF_dom"/>
</dbReference>
<dbReference type="InterPro" id="IPR007891">
    <property type="entry name" value="CHASE3"/>
</dbReference>
<dbReference type="PANTHER" id="PTHR46663">
    <property type="entry name" value="DIGUANYLATE CYCLASE DGCT-RELATED"/>
    <property type="match status" value="1"/>
</dbReference>
<dbReference type="InterPro" id="IPR043128">
    <property type="entry name" value="Rev_trsase/Diguanyl_cyclase"/>
</dbReference>
<dbReference type="CDD" id="cd01949">
    <property type="entry name" value="GGDEF"/>
    <property type="match status" value="1"/>
</dbReference>
<dbReference type="AlphaFoldDB" id="A0AAN1XTB8"/>
<keyword evidence="3" id="KW-1185">Reference proteome</keyword>
<sequence length="369" mass="39319">MKSAPSLVRYASAAVLGAFAIAAAVVTTVVAFDQISARQQGSRVAIGAAIAERSALVALTDQDTAVRIYVSSGDASFLEPYAPGRDAYATYRAALPRLNDPDANAALDEFVRTGDALETRFTDELRTMQRGDRRQALAALRAQRTAFDQVRRADLIAIAALKASLDQDNAAIASAILLARTVIITTALLLGLAGALTALLGSQASAAAALARRDELTRLPNRRAFDERLTEVLGGRGPDERIGVLWIDLDRFKPINDRLGHAAGDIVLGLCGERMRRAVRPNDFVARIGGDEFAVILEKISSRADARAIAERIIREIEAPFSIAGTSVTISASVGDAVVPDDADDAKEIVRIADVAMYRVKQTRGSSPP</sequence>
<dbReference type="SUPFAM" id="SSF55073">
    <property type="entry name" value="Nucleotide cyclase"/>
    <property type="match status" value="1"/>
</dbReference>
<protein>
    <recommendedName>
        <fullName evidence="1">GGDEF domain-containing protein</fullName>
    </recommendedName>
</protein>
<dbReference type="EMBL" id="AP025523">
    <property type="protein sequence ID" value="BDE04885.1"/>
    <property type="molecule type" value="Genomic_DNA"/>
</dbReference>
<evidence type="ECO:0000259" key="1">
    <source>
        <dbReference type="PROSITE" id="PS50887"/>
    </source>
</evidence>
<dbReference type="Pfam" id="PF05227">
    <property type="entry name" value="CHASE3"/>
    <property type="match status" value="1"/>
</dbReference>
<name>A0AAN1XTB8_UNVUL</name>
<dbReference type="PANTHER" id="PTHR46663:SF2">
    <property type="entry name" value="GGDEF DOMAIN-CONTAINING PROTEIN"/>
    <property type="match status" value="1"/>
</dbReference>
<dbReference type="SMART" id="SM00267">
    <property type="entry name" value="GGDEF"/>
    <property type="match status" value="1"/>
</dbReference>
<dbReference type="InterPro" id="IPR052163">
    <property type="entry name" value="DGC-Regulatory_Protein"/>
</dbReference>
<feature type="domain" description="GGDEF" evidence="1">
    <location>
        <begin position="240"/>
        <end position="369"/>
    </location>
</feature>
<dbReference type="Pfam" id="PF00990">
    <property type="entry name" value="GGDEF"/>
    <property type="match status" value="1"/>
</dbReference>
<dbReference type="Proteomes" id="UP001317532">
    <property type="component" value="Chromosome"/>
</dbReference>
<organism evidence="2 3">
    <name type="scientific">Vulcanimicrobium alpinum</name>
    <dbReference type="NCBI Taxonomy" id="3016050"/>
    <lineage>
        <taxon>Bacteria</taxon>
        <taxon>Bacillati</taxon>
        <taxon>Vulcanimicrobiota</taxon>
        <taxon>Vulcanimicrobiia</taxon>
        <taxon>Vulcanimicrobiales</taxon>
        <taxon>Vulcanimicrobiaceae</taxon>
        <taxon>Vulcanimicrobium</taxon>
    </lineage>
</organism>
<accession>A0AAN1XTB8</accession>
<dbReference type="KEGG" id="vab:WPS_01610"/>
<evidence type="ECO:0000313" key="2">
    <source>
        <dbReference type="EMBL" id="BDE04885.1"/>
    </source>
</evidence>
<dbReference type="PROSITE" id="PS50887">
    <property type="entry name" value="GGDEF"/>
    <property type="match status" value="1"/>
</dbReference>
<proteinExistence type="predicted"/>
<dbReference type="InterPro" id="IPR029787">
    <property type="entry name" value="Nucleotide_cyclase"/>
</dbReference>
<gene>
    <name evidence="2" type="ORF">WPS_01610</name>
</gene>
<dbReference type="NCBIfam" id="TIGR00254">
    <property type="entry name" value="GGDEF"/>
    <property type="match status" value="1"/>
</dbReference>
<evidence type="ECO:0000313" key="3">
    <source>
        <dbReference type="Proteomes" id="UP001317532"/>
    </source>
</evidence>